<organism evidence="4 5">
    <name type="scientific">Trichocoleus desertorum GB2-A4</name>
    <dbReference type="NCBI Taxonomy" id="2933944"/>
    <lineage>
        <taxon>Bacteria</taxon>
        <taxon>Bacillati</taxon>
        <taxon>Cyanobacteriota</taxon>
        <taxon>Cyanophyceae</taxon>
        <taxon>Leptolyngbyales</taxon>
        <taxon>Trichocoleusaceae</taxon>
        <taxon>Trichocoleus</taxon>
    </lineage>
</organism>
<reference evidence="4 5" key="1">
    <citation type="submission" date="2022-04" db="EMBL/GenBank/DDBJ databases">
        <title>Positive selection, recombination, and allopatry shape intraspecific diversity of widespread and dominant cyanobacteria.</title>
        <authorList>
            <person name="Wei J."/>
            <person name="Shu W."/>
            <person name="Hu C."/>
        </authorList>
    </citation>
    <scope>NUCLEOTIDE SEQUENCE [LARGE SCALE GENOMIC DNA]</scope>
    <source>
        <strain evidence="4 5">GB2-A4</strain>
    </source>
</reference>
<evidence type="ECO:0000259" key="3">
    <source>
        <dbReference type="PROSITE" id="PS51186"/>
    </source>
</evidence>
<feature type="domain" description="N-acetyltransferase" evidence="3">
    <location>
        <begin position="1"/>
        <end position="150"/>
    </location>
</feature>
<dbReference type="Proteomes" id="UP001464891">
    <property type="component" value="Unassembled WGS sequence"/>
</dbReference>
<dbReference type="RefSeq" id="WP_190443320.1">
    <property type="nucleotide sequence ID" value="NZ_JAMPKM010000032.1"/>
</dbReference>
<dbReference type="PROSITE" id="PS51186">
    <property type="entry name" value="GNAT"/>
    <property type="match status" value="1"/>
</dbReference>
<protein>
    <submittedName>
        <fullName evidence="4">GNAT family N-acetyltransferase</fullName>
        <ecNumber evidence="4">2.3.1.-</ecNumber>
    </submittedName>
</protein>
<dbReference type="InterPro" id="IPR016181">
    <property type="entry name" value="Acyl_CoA_acyltransferase"/>
</dbReference>
<evidence type="ECO:0000256" key="2">
    <source>
        <dbReference type="ARBA" id="ARBA00023315"/>
    </source>
</evidence>
<dbReference type="EC" id="2.3.1.-" evidence="4"/>
<name>A0ABV0JHN0_9CYAN</name>
<dbReference type="InterPro" id="IPR050680">
    <property type="entry name" value="YpeA/RimI_acetyltransf"/>
</dbReference>
<evidence type="ECO:0000313" key="4">
    <source>
        <dbReference type="EMBL" id="MEP0820521.1"/>
    </source>
</evidence>
<keyword evidence="5" id="KW-1185">Reference proteome</keyword>
<dbReference type="InterPro" id="IPR000182">
    <property type="entry name" value="GNAT_dom"/>
</dbReference>
<dbReference type="Gene3D" id="3.40.630.30">
    <property type="match status" value="1"/>
</dbReference>
<comment type="caution">
    <text evidence="4">The sequence shown here is derived from an EMBL/GenBank/DDBJ whole genome shotgun (WGS) entry which is preliminary data.</text>
</comment>
<dbReference type="EMBL" id="JAMPKM010000032">
    <property type="protein sequence ID" value="MEP0820521.1"/>
    <property type="molecule type" value="Genomic_DNA"/>
</dbReference>
<sequence length="151" mass="16547">MRIREYESSDWPHLCVIHDEARKQELEASGLMDAFLTLEETAEGEGLFDGKVLVADDDGIPLGFIAIAEGEITWLYVSPRHQRRGVGRRLVREAISCESGPVSLDVLEGNEAALQLYLSEGFEVVKRVSGRLTGNKAFAATGLVLRHHGGA</sequence>
<evidence type="ECO:0000313" key="5">
    <source>
        <dbReference type="Proteomes" id="UP001464891"/>
    </source>
</evidence>
<evidence type="ECO:0000256" key="1">
    <source>
        <dbReference type="ARBA" id="ARBA00022679"/>
    </source>
</evidence>
<keyword evidence="2 4" id="KW-0012">Acyltransferase</keyword>
<accession>A0ABV0JHN0</accession>
<dbReference type="SUPFAM" id="SSF55729">
    <property type="entry name" value="Acyl-CoA N-acyltransferases (Nat)"/>
    <property type="match status" value="1"/>
</dbReference>
<dbReference type="GO" id="GO:0016746">
    <property type="term" value="F:acyltransferase activity"/>
    <property type="evidence" value="ECO:0007669"/>
    <property type="project" value="UniProtKB-KW"/>
</dbReference>
<proteinExistence type="predicted"/>
<dbReference type="PANTHER" id="PTHR43420">
    <property type="entry name" value="ACETYLTRANSFERASE"/>
    <property type="match status" value="1"/>
</dbReference>
<gene>
    <name evidence="4" type="ORF">NC998_25835</name>
</gene>
<dbReference type="Pfam" id="PF13508">
    <property type="entry name" value="Acetyltransf_7"/>
    <property type="match status" value="1"/>
</dbReference>
<keyword evidence="1 4" id="KW-0808">Transferase</keyword>